<dbReference type="PROSITE" id="PS01186">
    <property type="entry name" value="EGF_2"/>
    <property type="match status" value="1"/>
</dbReference>
<dbReference type="SUPFAM" id="SSF55486">
    <property type="entry name" value="Metalloproteases ('zincins'), catalytic domain"/>
    <property type="match status" value="1"/>
</dbReference>
<dbReference type="PIRSF" id="PIRSF036365">
    <property type="entry name" value="Astacin_nematoda"/>
    <property type="match status" value="1"/>
</dbReference>
<evidence type="ECO:0000256" key="4">
    <source>
        <dbReference type="ARBA" id="ARBA00022536"/>
    </source>
</evidence>
<feature type="domain" description="ShKT" evidence="20">
    <location>
        <begin position="411"/>
        <end position="447"/>
    </location>
</feature>
<comment type="subcellular location">
    <subcellularLocation>
        <location evidence="2 14">Secreted</location>
    </subcellularLocation>
</comment>
<keyword evidence="10 16" id="KW-0482">Metalloprotease</keyword>
<keyword evidence="9 16" id="KW-0862">Zinc</keyword>
<dbReference type="SMART" id="SM00235">
    <property type="entry name" value="ZnMc"/>
    <property type="match status" value="1"/>
</dbReference>
<feature type="region of interest" description="Disordered" evidence="18">
    <location>
        <begin position="362"/>
        <end position="383"/>
    </location>
</feature>
<comment type="caution">
    <text evidence="15">Lacks conserved residue(s) required for the propagation of feature annotation.</text>
</comment>
<evidence type="ECO:0000259" key="19">
    <source>
        <dbReference type="PROSITE" id="PS01180"/>
    </source>
</evidence>
<feature type="domain" description="CUB" evidence="19">
    <location>
        <begin position="228"/>
        <end position="349"/>
    </location>
</feature>
<evidence type="ECO:0000256" key="16">
    <source>
        <dbReference type="PROSITE-ProRule" id="PRU01211"/>
    </source>
</evidence>
<dbReference type="GO" id="GO:0018996">
    <property type="term" value="P:molting cycle, collagen and cuticulin-based cuticle"/>
    <property type="evidence" value="ECO:0007669"/>
    <property type="project" value="InterPro"/>
</dbReference>
<keyword evidence="3 14" id="KW-0964">Secreted</keyword>
<dbReference type="InterPro" id="IPR006026">
    <property type="entry name" value="Peptidase_Metallo"/>
</dbReference>
<reference evidence="23" key="2">
    <citation type="journal article" date="2016" name="Sci. Rep.">
        <title>Dictyocaulus viviparus genome, variome and transcriptome elucidate lungworm biology and support future intervention.</title>
        <authorList>
            <person name="McNulty S.N."/>
            <person name="Strube C."/>
            <person name="Rosa B.A."/>
            <person name="Martin J.C."/>
            <person name="Tyagi R."/>
            <person name="Choi Y.J."/>
            <person name="Wang Q."/>
            <person name="Hallsworth Pepin K."/>
            <person name="Zhang X."/>
            <person name="Ozersky P."/>
            <person name="Wilson R.K."/>
            <person name="Sternberg P.W."/>
            <person name="Gasser R.B."/>
            <person name="Mitreva M."/>
        </authorList>
    </citation>
    <scope>NUCLEOTIDE SEQUENCE [LARGE SCALE GENOMIC DNA]</scope>
    <source>
        <strain evidence="23">HannoverDv2000</strain>
    </source>
</reference>
<keyword evidence="6 16" id="KW-0479">Metal-binding</keyword>
<evidence type="ECO:0000256" key="15">
    <source>
        <dbReference type="PROSITE-ProRule" id="PRU01005"/>
    </source>
</evidence>
<sequence>MKAISSADNAKRVFKKAAEAWQEATCIDFKEDNSAKDKINVIYGSGCYSSVGRIGGNQTLSLGKGCETVGTALHEIGHALGMYHTQCRHDRDDFIIIQEKNVRNGWMSQLTKESKDKNYNYELSYDYGSVMHYGSRSASKNGLPMMVPRHDMNYLLTLGSDTISFYDKLMMNFHYGCLTYIAEYSSKCDNVCPTKCQNGGFPHPRNCSKCICPSGYGGDFCNERPSGCGEILNATTSYQTLTVTLGNPRSRQAKDVGEVCNYWIQGPTRSRIEVVLESYEGRVTSDGCVYAGVEIKTREDKRQTGYKFCSKNNSRTTLVSTYNVVPLTVYNRLLSNTVVVKYRISNSRIHISNSSLRTISSSQNITDSTQSGIPHSTTETSPCLTFNPPTFTSRRTRATTTIPKSTPKTRCREQTVCPMLVKTGFCRDPKYDVITIKMVCPASCGYC</sequence>
<feature type="active site" evidence="16">
    <location>
        <position position="75"/>
    </location>
</feature>
<dbReference type="Proteomes" id="UP000053766">
    <property type="component" value="Unassembled WGS sequence"/>
</dbReference>
<evidence type="ECO:0000256" key="6">
    <source>
        <dbReference type="ARBA" id="ARBA00022723"/>
    </source>
</evidence>
<evidence type="ECO:0000256" key="17">
    <source>
        <dbReference type="RuleBase" id="RU361183"/>
    </source>
</evidence>
<dbReference type="CDD" id="cd04280">
    <property type="entry name" value="ZnMc_astacin_like"/>
    <property type="match status" value="1"/>
</dbReference>
<dbReference type="Gene3D" id="3.40.390.10">
    <property type="entry name" value="Collagenase (Catalytic Domain)"/>
    <property type="match status" value="1"/>
</dbReference>
<evidence type="ECO:0000313" key="23">
    <source>
        <dbReference type="Proteomes" id="UP000053766"/>
    </source>
</evidence>
<proteinExistence type="predicted"/>
<feature type="binding site" evidence="16">
    <location>
        <position position="84"/>
    </location>
    <ligand>
        <name>Zn(2+)</name>
        <dbReference type="ChEBI" id="CHEBI:29105"/>
        <note>catalytic</note>
    </ligand>
</feature>
<dbReference type="GO" id="GO:0008270">
    <property type="term" value="F:zinc ion binding"/>
    <property type="evidence" value="ECO:0007669"/>
    <property type="project" value="UniProtKB-UniRule"/>
</dbReference>
<dbReference type="InterPro" id="IPR000859">
    <property type="entry name" value="CUB_dom"/>
</dbReference>
<evidence type="ECO:0000256" key="14">
    <source>
        <dbReference type="PIRNR" id="PIRNR036365"/>
    </source>
</evidence>
<evidence type="ECO:0000256" key="12">
    <source>
        <dbReference type="ARBA" id="ARBA00023157"/>
    </source>
</evidence>
<evidence type="ECO:0000256" key="9">
    <source>
        <dbReference type="ARBA" id="ARBA00022833"/>
    </source>
</evidence>
<dbReference type="PANTHER" id="PTHR10127">
    <property type="entry name" value="DISCOIDIN, CUB, EGF, LAMININ , AND ZINC METALLOPROTEASE DOMAIN CONTAINING"/>
    <property type="match status" value="1"/>
</dbReference>
<feature type="domain" description="Peptidase M12A" evidence="21">
    <location>
        <begin position="1"/>
        <end position="178"/>
    </location>
</feature>
<feature type="binding site" evidence="16">
    <location>
        <position position="74"/>
    </location>
    <ligand>
        <name>Zn(2+)</name>
        <dbReference type="ChEBI" id="CHEBI:29105"/>
        <note>catalytic</note>
    </ligand>
</feature>
<evidence type="ECO:0000256" key="2">
    <source>
        <dbReference type="ARBA" id="ARBA00004613"/>
    </source>
</evidence>
<keyword evidence="11" id="KW-0865">Zymogen</keyword>
<dbReference type="SUPFAM" id="SSF49854">
    <property type="entry name" value="Spermadhesin, CUB domain"/>
    <property type="match status" value="1"/>
</dbReference>
<organism evidence="22 23">
    <name type="scientific">Dictyocaulus viviparus</name>
    <name type="common">Bovine lungworm</name>
    <dbReference type="NCBI Taxonomy" id="29172"/>
    <lineage>
        <taxon>Eukaryota</taxon>
        <taxon>Metazoa</taxon>
        <taxon>Ecdysozoa</taxon>
        <taxon>Nematoda</taxon>
        <taxon>Chromadorea</taxon>
        <taxon>Rhabditida</taxon>
        <taxon>Rhabditina</taxon>
        <taxon>Rhabditomorpha</taxon>
        <taxon>Strongyloidea</taxon>
        <taxon>Metastrongylidae</taxon>
        <taxon>Dictyocaulus</taxon>
    </lineage>
</organism>
<dbReference type="PROSITE" id="PS00022">
    <property type="entry name" value="EGF_1"/>
    <property type="match status" value="1"/>
</dbReference>
<gene>
    <name evidence="22" type="ORF">DICVIV_01225</name>
</gene>
<dbReference type="PANTHER" id="PTHR10127:SF793">
    <property type="entry name" value="ZINC METALLOPROTEINASE NAS-31"/>
    <property type="match status" value="1"/>
</dbReference>
<dbReference type="AlphaFoldDB" id="A0A0D8Y707"/>
<dbReference type="GO" id="GO:0005576">
    <property type="term" value="C:extracellular region"/>
    <property type="evidence" value="ECO:0007669"/>
    <property type="project" value="UniProtKB-SubCell"/>
</dbReference>
<dbReference type="InterPro" id="IPR000742">
    <property type="entry name" value="EGF"/>
</dbReference>
<evidence type="ECO:0000256" key="8">
    <source>
        <dbReference type="ARBA" id="ARBA00022801"/>
    </source>
</evidence>
<evidence type="ECO:0000256" key="10">
    <source>
        <dbReference type="ARBA" id="ARBA00023049"/>
    </source>
</evidence>
<evidence type="ECO:0000256" key="5">
    <source>
        <dbReference type="ARBA" id="ARBA00022670"/>
    </source>
</evidence>
<accession>A0A0D8Y707</accession>
<keyword evidence="12" id="KW-1015">Disulfide bond</keyword>
<evidence type="ECO:0000256" key="1">
    <source>
        <dbReference type="ARBA" id="ARBA00002657"/>
    </source>
</evidence>
<dbReference type="PROSITE" id="PS51670">
    <property type="entry name" value="SHKT"/>
    <property type="match status" value="1"/>
</dbReference>
<dbReference type="OrthoDB" id="5786116at2759"/>
<dbReference type="EMBL" id="KN716163">
    <property type="protein sequence ID" value="KJH52515.1"/>
    <property type="molecule type" value="Genomic_DNA"/>
</dbReference>
<keyword evidence="7" id="KW-0732">Signal</keyword>
<keyword evidence="8 16" id="KW-0378">Hydrolase</keyword>
<evidence type="ECO:0000259" key="20">
    <source>
        <dbReference type="PROSITE" id="PS51670"/>
    </source>
</evidence>
<dbReference type="GO" id="GO:0004222">
    <property type="term" value="F:metalloendopeptidase activity"/>
    <property type="evidence" value="ECO:0007669"/>
    <property type="project" value="UniProtKB-UniRule"/>
</dbReference>
<keyword evidence="4" id="KW-0245">EGF-like domain</keyword>
<evidence type="ECO:0000259" key="21">
    <source>
        <dbReference type="PROSITE" id="PS51864"/>
    </source>
</evidence>
<dbReference type="InterPro" id="IPR017050">
    <property type="entry name" value="Metallopeptidase_nem"/>
</dbReference>
<dbReference type="InterPro" id="IPR024079">
    <property type="entry name" value="MetalloPept_cat_dom_sf"/>
</dbReference>
<evidence type="ECO:0000256" key="13">
    <source>
        <dbReference type="ARBA" id="ARBA00023180"/>
    </source>
</evidence>
<dbReference type="PROSITE" id="PS01180">
    <property type="entry name" value="CUB"/>
    <property type="match status" value="1"/>
</dbReference>
<keyword evidence="23" id="KW-1185">Reference proteome</keyword>
<evidence type="ECO:0000313" key="22">
    <source>
        <dbReference type="EMBL" id="KJH52515.1"/>
    </source>
</evidence>
<evidence type="ECO:0000256" key="7">
    <source>
        <dbReference type="ARBA" id="ARBA00022729"/>
    </source>
</evidence>
<name>A0A0D8Y707_DICVI</name>
<comment type="cofactor">
    <cofactor evidence="16 17">
        <name>Zn(2+)</name>
        <dbReference type="ChEBI" id="CHEBI:29105"/>
    </cofactor>
    <text evidence="16 17">Binds 1 zinc ion per subunit.</text>
</comment>
<dbReference type="InterPro" id="IPR034035">
    <property type="entry name" value="Astacin-like_dom"/>
</dbReference>
<protein>
    <recommendedName>
        <fullName evidence="14">Zinc metalloproteinase</fullName>
    </recommendedName>
</protein>
<evidence type="ECO:0000256" key="11">
    <source>
        <dbReference type="ARBA" id="ARBA00023145"/>
    </source>
</evidence>
<evidence type="ECO:0000256" key="18">
    <source>
        <dbReference type="SAM" id="MobiDB-lite"/>
    </source>
</evidence>
<reference evidence="22 23" key="1">
    <citation type="submission" date="2013-11" db="EMBL/GenBank/DDBJ databases">
        <title>Draft genome of the bovine lungworm Dictyocaulus viviparus.</title>
        <authorList>
            <person name="Mitreva M."/>
        </authorList>
    </citation>
    <scope>NUCLEOTIDE SEQUENCE [LARGE SCALE GENOMIC DNA]</scope>
    <source>
        <strain evidence="22 23">HannoverDv2000</strain>
    </source>
</reference>
<dbReference type="GO" id="GO:0006508">
    <property type="term" value="P:proteolysis"/>
    <property type="evidence" value="ECO:0007669"/>
    <property type="project" value="UniProtKB-KW"/>
</dbReference>
<dbReference type="InterPro" id="IPR035914">
    <property type="entry name" value="Sperma_CUB_dom_sf"/>
</dbReference>
<comment type="function">
    <text evidence="1">Metalloprotease.</text>
</comment>
<dbReference type="PROSITE" id="PS51864">
    <property type="entry name" value="ASTACIN"/>
    <property type="match status" value="1"/>
</dbReference>
<keyword evidence="5 16" id="KW-0645">Protease</keyword>
<dbReference type="Pfam" id="PF01400">
    <property type="entry name" value="Astacin"/>
    <property type="match status" value="1"/>
</dbReference>
<dbReference type="MEROPS" id="M12.310"/>
<feature type="binding site" evidence="16">
    <location>
        <position position="78"/>
    </location>
    <ligand>
        <name>Zn(2+)</name>
        <dbReference type="ChEBI" id="CHEBI:29105"/>
        <note>catalytic</note>
    </ligand>
</feature>
<dbReference type="InterPro" id="IPR001506">
    <property type="entry name" value="Peptidase_M12A"/>
</dbReference>
<dbReference type="InterPro" id="IPR003582">
    <property type="entry name" value="ShKT_dom"/>
</dbReference>
<evidence type="ECO:0000256" key="3">
    <source>
        <dbReference type="ARBA" id="ARBA00022525"/>
    </source>
</evidence>
<dbReference type="PRINTS" id="PR00480">
    <property type="entry name" value="ASTACIN"/>
</dbReference>
<keyword evidence="13" id="KW-0325">Glycoprotein</keyword>
<feature type="compositionally biased region" description="Polar residues" evidence="18">
    <location>
        <begin position="363"/>
        <end position="383"/>
    </location>
</feature>